<accession>A0AAV8RP20</accession>
<dbReference type="EMBL" id="JAQQAF010000002">
    <property type="protein sequence ID" value="KAJ8506004.1"/>
    <property type="molecule type" value="Genomic_DNA"/>
</dbReference>
<proteinExistence type="predicted"/>
<comment type="caution">
    <text evidence="1">The sequence shown here is derived from an EMBL/GenBank/DDBJ whole genome shotgun (WGS) entry which is preliminary data.</text>
</comment>
<dbReference type="Proteomes" id="UP001222027">
    <property type="component" value="Unassembled WGS sequence"/>
</dbReference>
<name>A0AAV8RP20_ENSVE</name>
<keyword evidence="2" id="KW-1185">Reference proteome</keyword>
<reference evidence="1 2" key="1">
    <citation type="submission" date="2022-12" db="EMBL/GenBank/DDBJ databases">
        <title>Chromosome-scale assembly of the Ensete ventricosum genome.</title>
        <authorList>
            <person name="Dussert Y."/>
            <person name="Stocks J."/>
            <person name="Wendawek A."/>
            <person name="Woldeyes F."/>
            <person name="Nichols R.A."/>
            <person name="Borrell J.S."/>
        </authorList>
    </citation>
    <scope>NUCLEOTIDE SEQUENCE [LARGE SCALE GENOMIC DNA]</scope>
    <source>
        <strain evidence="2">cv. Maze</strain>
        <tissue evidence="1">Seeds</tissue>
    </source>
</reference>
<evidence type="ECO:0000313" key="2">
    <source>
        <dbReference type="Proteomes" id="UP001222027"/>
    </source>
</evidence>
<dbReference type="AlphaFoldDB" id="A0AAV8RP20"/>
<evidence type="ECO:0000313" key="1">
    <source>
        <dbReference type="EMBL" id="KAJ8506004.1"/>
    </source>
</evidence>
<organism evidence="1 2">
    <name type="scientific">Ensete ventricosum</name>
    <name type="common">Abyssinian banana</name>
    <name type="synonym">Musa ensete</name>
    <dbReference type="NCBI Taxonomy" id="4639"/>
    <lineage>
        <taxon>Eukaryota</taxon>
        <taxon>Viridiplantae</taxon>
        <taxon>Streptophyta</taxon>
        <taxon>Embryophyta</taxon>
        <taxon>Tracheophyta</taxon>
        <taxon>Spermatophyta</taxon>
        <taxon>Magnoliopsida</taxon>
        <taxon>Liliopsida</taxon>
        <taxon>Zingiberales</taxon>
        <taxon>Musaceae</taxon>
        <taxon>Ensete</taxon>
    </lineage>
</organism>
<gene>
    <name evidence="1" type="ORF">OPV22_006890</name>
</gene>
<protein>
    <submittedName>
        <fullName evidence="1">Uncharacterized protein</fullName>
    </submittedName>
</protein>
<sequence length="127" mass="14553">MVKGRQGERVRAVVRTWNYPRNKRSKSNQYENPCWSRSRGGGGLLVLRQEDGLHLQGEDEDVGDAVPVHLLEWKGQSFHVPQQHLRWVVAVELMLLGNDGWDLGRIGSKNLFPVSGWCETMTMLKRD</sequence>